<dbReference type="Gene3D" id="3.50.50.60">
    <property type="entry name" value="FAD/NAD(P)-binding domain"/>
    <property type="match status" value="2"/>
</dbReference>
<accession>A0ABS1MAV4</accession>
<evidence type="ECO:0000259" key="5">
    <source>
        <dbReference type="Pfam" id="PF01593"/>
    </source>
</evidence>
<feature type="domain" description="Amine oxidase" evidence="5">
    <location>
        <begin position="449"/>
        <end position="514"/>
    </location>
</feature>
<dbReference type="Proteomes" id="UP000602198">
    <property type="component" value="Unassembled WGS sequence"/>
</dbReference>
<dbReference type="PANTHER" id="PTHR43734:SF1">
    <property type="entry name" value="PHYTOENE DESATURASE"/>
    <property type="match status" value="1"/>
</dbReference>
<keyword evidence="3 4" id="KW-0560">Oxidoreductase</keyword>
<dbReference type="EMBL" id="JAERRJ010000010">
    <property type="protein sequence ID" value="MBL1077780.1"/>
    <property type="molecule type" value="Genomic_DNA"/>
</dbReference>
<sequence>MKTVAGQTDRVVVVGAGLSGLAAALHLAGAGRQVTVLERADHPGGRVGLYRGEDYEIDSGATILTVPELIDEALAAVGQTRESVGLRILEMAPAYRARFADGTEVGVYSDPERMAAEIERVRNSGAAQRYRRLRGWLRGVYEAEFGHFMDTNFDSPLDMVRIPAKRAALLKLVRLGAFGRLGPKVRRLMRDEELARLFSFQALFAGMSPNQALGVYGAIPYMDTCLGVTYPEGGMRAIAEALGRALVTAGGTLELNTEVSSLDYRGRRATAVRTSDGRTLPCDAVVLTADLGSLDRFGLRRRLGLRASPSAVVAHGTIPAEVAARWPVQAHHTIDFGREWDRTFTEIAAGRGRGALMSDPSLLLTRPALTDPTQYIDRAEQHIDAAGHLRDTVRYEPLSLLAPCPNLDASPLDWDRLGPAYLRELLQTLESRGYQGISRHFRIDHLDTPRTWQRRGMLAGTPFSAAHLFRQTGPFRTRNLVRGRDNVVLAGSGTVPGVGVPTVLLSGKLAAARITGDLRHAEPVTSHAEAVALPRTH</sequence>
<dbReference type="InterPro" id="IPR014105">
    <property type="entry name" value="Carotenoid/retinoid_OxRdtase"/>
</dbReference>
<comment type="caution">
    <text evidence="6">The sequence shown here is derived from an EMBL/GenBank/DDBJ whole genome shotgun (WGS) entry which is preliminary data.</text>
</comment>
<evidence type="ECO:0000313" key="6">
    <source>
        <dbReference type="EMBL" id="MBL1077780.1"/>
    </source>
</evidence>
<dbReference type="PANTHER" id="PTHR43734">
    <property type="entry name" value="PHYTOENE DESATURASE"/>
    <property type="match status" value="1"/>
</dbReference>
<dbReference type="RefSeq" id="WP_201951758.1">
    <property type="nucleotide sequence ID" value="NZ_JAERRJ010000010.1"/>
</dbReference>
<dbReference type="InterPro" id="IPR036188">
    <property type="entry name" value="FAD/NAD-bd_sf"/>
</dbReference>
<reference evidence="6 7" key="1">
    <citation type="submission" date="2021-01" db="EMBL/GenBank/DDBJ databases">
        <title>WGS of actinomycetes isolated from Thailand.</title>
        <authorList>
            <person name="Thawai C."/>
        </authorList>
    </citation>
    <scope>NUCLEOTIDE SEQUENCE [LARGE SCALE GENOMIC DNA]</scope>
    <source>
        <strain evidence="6 7">LPG 2</strain>
    </source>
</reference>
<proteinExistence type="inferred from homology"/>
<evidence type="ECO:0000256" key="4">
    <source>
        <dbReference type="RuleBase" id="RU362075"/>
    </source>
</evidence>
<name>A0ABS1MAV4_9NOCA</name>
<dbReference type="InterPro" id="IPR002937">
    <property type="entry name" value="Amino_oxidase"/>
</dbReference>
<evidence type="ECO:0000256" key="3">
    <source>
        <dbReference type="ARBA" id="ARBA00023002"/>
    </source>
</evidence>
<dbReference type="Pfam" id="PF01593">
    <property type="entry name" value="Amino_oxidase"/>
    <property type="match status" value="2"/>
</dbReference>
<protein>
    <submittedName>
        <fullName evidence="6">Phytoene desaturase</fullName>
    </submittedName>
</protein>
<gene>
    <name evidence="6" type="primary">crtI</name>
    <name evidence="6" type="ORF">JK358_25590</name>
</gene>
<keyword evidence="7" id="KW-1185">Reference proteome</keyword>
<dbReference type="SUPFAM" id="SSF51905">
    <property type="entry name" value="FAD/NAD(P)-binding domain"/>
    <property type="match status" value="1"/>
</dbReference>
<dbReference type="PRINTS" id="PR00419">
    <property type="entry name" value="ADXRDTASE"/>
</dbReference>
<keyword evidence="2 4" id="KW-0125">Carotenoid biosynthesis</keyword>
<evidence type="ECO:0000256" key="1">
    <source>
        <dbReference type="ARBA" id="ARBA00004829"/>
    </source>
</evidence>
<feature type="domain" description="Amine oxidase" evidence="5">
    <location>
        <begin position="18"/>
        <end position="296"/>
    </location>
</feature>
<organism evidence="6 7">
    <name type="scientific">Nocardia acididurans</name>
    <dbReference type="NCBI Taxonomy" id="2802282"/>
    <lineage>
        <taxon>Bacteria</taxon>
        <taxon>Bacillati</taxon>
        <taxon>Actinomycetota</taxon>
        <taxon>Actinomycetes</taxon>
        <taxon>Mycobacteriales</taxon>
        <taxon>Nocardiaceae</taxon>
        <taxon>Nocardia</taxon>
    </lineage>
</organism>
<comment type="pathway">
    <text evidence="1 4">Carotenoid biosynthesis.</text>
</comment>
<dbReference type="NCBIfam" id="TIGR02734">
    <property type="entry name" value="crtI_fam"/>
    <property type="match status" value="1"/>
</dbReference>
<evidence type="ECO:0000313" key="7">
    <source>
        <dbReference type="Proteomes" id="UP000602198"/>
    </source>
</evidence>
<comment type="similarity">
    <text evidence="4">Belongs to the carotenoid/retinoid oxidoreductase family.</text>
</comment>
<evidence type="ECO:0000256" key="2">
    <source>
        <dbReference type="ARBA" id="ARBA00022746"/>
    </source>
</evidence>